<keyword evidence="3" id="KW-1185">Reference proteome</keyword>
<evidence type="ECO:0000256" key="1">
    <source>
        <dbReference type="SAM" id="MobiDB-lite"/>
    </source>
</evidence>
<organism evidence="2 3">
    <name type="scientific">Micromonas commoda (strain RCC299 / NOUM17 / CCMP2709)</name>
    <name type="common">Picoplanktonic green alga</name>
    <dbReference type="NCBI Taxonomy" id="296587"/>
    <lineage>
        <taxon>Eukaryota</taxon>
        <taxon>Viridiplantae</taxon>
        <taxon>Chlorophyta</taxon>
        <taxon>Mamiellophyceae</taxon>
        <taxon>Mamiellales</taxon>
        <taxon>Mamiellaceae</taxon>
        <taxon>Micromonas</taxon>
    </lineage>
</organism>
<dbReference type="KEGG" id="mis:MICPUN_108254"/>
<dbReference type="EMBL" id="CP001326">
    <property type="protein sequence ID" value="ACO63749.1"/>
    <property type="molecule type" value="Genomic_DNA"/>
</dbReference>
<proteinExistence type="predicted"/>
<name>C1E650_MICCC</name>
<dbReference type="AlphaFoldDB" id="C1E650"/>
<dbReference type="RefSeq" id="XP_002502491.1">
    <property type="nucleotide sequence ID" value="XM_002502445.1"/>
</dbReference>
<evidence type="ECO:0000313" key="2">
    <source>
        <dbReference type="EMBL" id="ACO63749.1"/>
    </source>
</evidence>
<dbReference type="Proteomes" id="UP000002009">
    <property type="component" value="Chromosome 5"/>
</dbReference>
<reference evidence="2 3" key="1">
    <citation type="journal article" date="2009" name="Science">
        <title>Green evolution and dynamic adaptations revealed by genomes of the marine picoeukaryotes Micromonas.</title>
        <authorList>
            <person name="Worden A.Z."/>
            <person name="Lee J.H."/>
            <person name="Mock T."/>
            <person name="Rouze P."/>
            <person name="Simmons M.P."/>
            <person name="Aerts A.L."/>
            <person name="Allen A.E."/>
            <person name="Cuvelier M.L."/>
            <person name="Derelle E."/>
            <person name="Everett M.V."/>
            <person name="Foulon E."/>
            <person name="Grimwood J."/>
            <person name="Gundlach H."/>
            <person name="Henrissat B."/>
            <person name="Napoli C."/>
            <person name="McDonald S.M."/>
            <person name="Parker M.S."/>
            <person name="Rombauts S."/>
            <person name="Salamov A."/>
            <person name="Von Dassow P."/>
            <person name="Badger J.H."/>
            <person name="Coutinho P.M."/>
            <person name="Demir E."/>
            <person name="Dubchak I."/>
            <person name="Gentemann C."/>
            <person name="Eikrem W."/>
            <person name="Gready J.E."/>
            <person name="John U."/>
            <person name="Lanier W."/>
            <person name="Lindquist E.A."/>
            <person name="Lucas S."/>
            <person name="Mayer K.F."/>
            <person name="Moreau H."/>
            <person name="Not F."/>
            <person name="Otillar R."/>
            <person name="Panaud O."/>
            <person name="Pangilinan J."/>
            <person name="Paulsen I."/>
            <person name="Piegu B."/>
            <person name="Poliakov A."/>
            <person name="Robbens S."/>
            <person name="Schmutz J."/>
            <person name="Toulza E."/>
            <person name="Wyss T."/>
            <person name="Zelensky A."/>
            <person name="Zhou K."/>
            <person name="Armbrust E.V."/>
            <person name="Bhattacharya D."/>
            <person name="Goodenough U.W."/>
            <person name="Van de Peer Y."/>
            <person name="Grigoriev I.V."/>
        </authorList>
    </citation>
    <scope>NUCLEOTIDE SEQUENCE [LARGE SCALE GENOMIC DNA]</scope>
    <source>
        <strain evidence="3">RCC299 / NOUM17</strain>
    </source>
</reference>
<dbReference type="InParanoid" id="C1E650"/>
<dbReference type="OrthoDB" id="10377490at2759"/>
<accession>C1E650</accession>
<gene>
    <name evidence="2" type="ORF">MICPUN_108254</name>
</gene>
<sequence>MGDWAHYQSLVTTNLTHLPAGRFVYGRRYLQPFEFSAFWHSAETNRAGARAARCEEPGADGGDGPAVHTNGNAGTNRGEPLVSGGGQTSCSSVASGDASFGTAARRRRNGGGGGGGSFWGSNSGRVGATGEWRRREPDGRGAGPPTPPPPGSSSASRRSPPIPVPCAKPRESHGATWPGFDASTRARDKAAAAAAWVPRGRWTNERRVNEALEAVPVNSGDVNDALARTSLGSPKPDGSLAPARASELTRALSQPSALASH</sequence>
<evidence type="ECO:0000313" key="3">
    <source>
        <dbReference type="Proteomes" id="UP000002009"/>
    </source>
</evidence>
<feature type="compositionally biased region" description="Polar residues" evidence="1">
    <location>
        <begin position="251"/>
        <end position="261"/>
    </location>
</feature>
<feature type="region of interest" description="Disordered" evidence="1">
    <location>
        <begin position="218"/>
        <end position="261"/>
    </location>
</feature>
<protein>
    <submittedName>
        <fullName evidence="2">Uncharacterized protein</fullName>
    </submittedName>
</protein>
<dbReference type="GeneID" id="8243777"/>
<feature type="region of interest" description="Disordered" evidence="1">
    <location>
        <begin position="50"/>
        <end position="181"/>
    </location>
</feature>